<evidence type="ECO:0000259" key="9">
    <source>
        <dbReference type="PROSITE" id="PS50878"/>
    </source>
</evidence>
<dbReference type="GO" id="GO:0004519">
    <property type="term" value="F:endonuclease activity"/>
    <property type="evidence" value="ECO:0007669"/>
    <property type="project" value="UniProtKB-KW"/>
</dbReference>
<dbReference type="GO" id="GO:0003964">
    <property type="term" value="F:RNA-directed DNA polymerase activity"/>
    <property type="evidence" value="ECO:0007669"/>
    <property type="project" value="UniProtKB-KW"/>
</dbReference>
<dbReference type="GO" id="GO:0015074">
    <property type="term" value="P:DNA integration"/>
    <property type="evidence" value="ECO:0007669"/>
    <property type="project" value="InterPro"/>
</dbReference>
<evidence type="ECO:0000256" key="7">
    <source>
        <dbReference type="ARBA" id="ARBA00022801"/>
    </source>
</evidence>
<dbReference type="CDD" id="cd09274">
    <property type="entry name" value="RNase_HI_RT_Ty3"/>
    <property type="match status" value="1"/>
</dbReference>
<comment type="caution">
    <text evidence="11">The sequence shown here is derived from an EMBL/GenBank/DDBJ whole genome shotgun (WGS) entry which is preliminary data.</text>
</comment>
<dbReference type="PROSITE" id="PS50878">
    <property type="entry name" value="RT_POL"/>
    <property type="match status" value="1"/>
</dbReference>
<dbReference type="EMBL" id="SBJO01000671">
    <property type="protein sequence ID" value="KAF9758242.1"/>
    <property type="molecule type" value="Genomic_DNA"/>
</dbReference>
<keyword evidence="2" id="KW-0645">Protease</keyword>
<dbReference type="GO" id="GO:0003676">
    <property type="term" value="F:nucleic acid binding"/>
    <property type="evidence" value="ECO:0007669"/>
    <property type="project" value="InterPro"/>
</dbReference>
<proteinExistence type="predicted"/>
<keyword evidence="6" id="KW-0255">Endonuclease</keyword>
<dbReference type="Pfam" id="PF17921">
    <property type="entry name" value="Integrase_H2C2"/>
    <property type="match status" value="1"/>
</dbReference>
<dbReference type="AlphaFoldDB" id="A0A9P6KWZ4"/>
<dbReference type="InterPro" id="IPR012337">
    <property type="entry name" value="RNaseH-like_sf"/>
</dbReference>
<evidence type="ECO:0000313" key="11">
    <source>
        <dbReference type="EMBL" id="KAF9758242.1"/>
    </source>
</evidence>
<dbReference type="PANTHER" id="PTHR37984:SF5">
    <property type="entry name" value="PROTEIN NYNRIN-LIKE"/>
    <property type="match status" value="1"/>
</dbReference>
<feature type="non-terminal residue" evidence="11">
    <location>
        <position position="1"/>
    </location>
</feature>
<dbReference type="Gene3D" id="1.10.340.70">
    <property type="match status" value="1"/>
</dbReference>
<organism evidence="11 12">
    <name type="scientific">Nosema granulosis</name>
    <dbReference type="NCBI Taxonomy" id="83296"/>
    <lineage>
        <taxon>Eukaryota</taxon>
        <taxon>Fungi</taxon>
        <taxon>Fungi incertae sedis</taxon>
        <taxon>Microsporidia</taxon>
        <taxon>Nosematidae</taxon>
        <taxon>Nosema</taxon>
    </lineage>
</organism>
<dbReference type="InterPro" id="IPR000477">
    <property type="entry name" value="RT_dom"/>
</dbReference>
<keyword evidence="4" id="KW-0548">Nucleotidyltransferase</keyword>
<dbReference type="CDD" id="cd00303">
    <property type="entry name" value="retropepsin_like"/>
    <property type="match status" value="1"/>
</dbReference>
<feature type="domain" description="Reverse transcriptase" evidence="9">
    <location>
        <begin position="181"/>
        <end position="358"/>
    </location>
</feature>
<evidence type="ECO:0000256" key="8">
    <source>
        <dbReference type="ARBA" id="ARBA00022918"/>
    </source>
</evidence>
<keyword evidence="5" id="KW-0540">Nuclease</keyword>
<dbReference type="Proteomes" id="UP000740883">
    <property type="component" value="Unassembled WGS sequence"/>
</dbReference>
<keyword evidence="12" id="KW-1185">Reference proteome</keyword>
<dbReference type="SUPFAM" id="SSF53098">
    <property type="entry name" value="Ribonuclease H-like"/>
    <property type="match status" value="1"/>
</dbReference>
<protein>
    <recommendedName>
        <fullName evidence="1">RNA-directed DNA polymerase</fullName>
        <ecNumber evidence="1">2.7.7.49</ecNumber>
    </recommendedName>
</protein>
<dbReference type="Gene3D" id="3.30.420.10">
    <property type="entry name" value="Ribonuclease H-like superfamily/Ribonuclease H"/>
    <property type="match status" value="2"/>
</dbReference>
<reference evidence="11 12" key="1">
    <citation type="journal article" date="2020" name="Genome Biol. Evol.">
        <title>Comparative genomics of strictly vertically transmitted, feminizing microsporidia endosymbionts of amphipod crustaceans.</title>
        <authorList>
            <person name="Cormier A."/>
            <person name="Chebbi M.A."/>
            <person name="Giraud I."/>
            <person name="Wattier R."/>
            <person name="Teixeira M."/>
            <person name="Gilbert C."/>
            <person name="Rigaud T."/>
            <person name="Cordaux R."/>
        </authorList>
    </citation>
    <scope>NUCLEOTIDE SEQUENCE [LARGE SCALE GENOMIC DNA]</scope>
    <source>
        <strain evidence="11 12">Ou3-Ou53</strain>
    </source>
</reference>
<keyword evidence="7" id="KW-0378">Hydrolase</keyword>
<dbReference type="InterPro" id="IPR043502">
    <property type="entry name" value="DNA/RNA_pol_sf"/>
</dbReference>
<dbReference type="Pfam" id="PF00665">
    <property type="entry name" value="rve"/>
    <property type="match status" value="1"/>
</dbReference>
<keyword evidence="3" id="KW-0808">Transferase</keyword>
<dbReference type="SUPFAM" id="SSF56672">
    <property type="entry name" value="DNA/RNA polymerases"/>
    <property type="match status" value="1"/>
</dbReference>
<evidence type="ECO:0000313" key="12">
    <source>
        <dbReference type="Proteomes" id="UP000740883"/>
    </source>
</evidence>
<dbReference type="InterPro" id="IPR041588">
    <property type="entry name" value="Integrase_H2C2"/>
</dbReference>
<dbReference type="InterPro" id="IPR036397">
    <property type="entry name" value="RNaseH_sf"/>
</dbReference>
<dbReference type="InterPro" id="IPR001584">
    <property type="entry name" value="Integrase_cat-core"/>
</dbReference>
<accession>A0A9P6KWZ4</accession>
<evidence type="ECO:0000256" key="2">
    <source>
        <dbReference type="ARBA" id="ARBA00022670"/>
    </source>
</evidence>
<dbReference type="Gene3D" id="2.40.70.10">
    <property type="entry name" value="Acid Proteases"/>
    <property type="match status" value="1"/>
</dbReference>
<dbReference type="Gene3D" id="3.30.70.270">
    <property type="match status" value="2"/>
</dbReference>
<gene>
    <name evidence="11" type="primary">Tf2-6_13</name>
    <name evidence="11" type="ORF">NGRA_3207</name>
</gene>
<dbReference type="FunFam" id="3.10.10.10:FF:000007">
    <property type="entry name" value="Retrovirus-related Pol polyprotein from transposon 17.6-like Protein"/>
    <property type="match status" value="1"/>
</dbReference>
<dbReference type="PROSITE" id="PS50994">
    <property type="entry name" value="INTEGRASE"/>
    <property type="match status" value="1"/>
</dbReference>
<dbReference type="InterPro" id="IPR050951">
    <property type="entry name" value="Retrovirus_Pol_polyprotein"/>
</dbReference>
<dbReference type="InterPro" id="IPR043128">
    <property type="entry name" value="Rev_trsase/Diguanyl_cyclase"/>
</dbReference>
<feature type="domain" description="Integrase catalytic" evidence="10">
    <location>
        <begin position="688"/>
        <end position="850"/>
    </location>
</feature>
<dbReference type="Pfam" id="PF17917">
    <property type="entry name" value="RT_RNaseH"/>
    <property type="match status" value="1"/>
</dbReference>
<evidence type="ECO:0000256" key="6">
    <source>
        <dbReference type="ARBA" id="ARBA00022759"/>
    </source>
</evidence>
<evidence type="ECO:0000256" key="3">
    <source>
        <dbReference type="ARBA" id="ARBA00022679"/>
    </source>
</evidence>
<dbReference type="InterPro" id="IPR021109">
    <property type="entry name" value="Peptidase_aspartic_dom_sf"/>
</dbReference>
<dbReference type="EC" id="2.7.7.49" evidence="1"/>
<evidence type="ECO:0000256" key="4">
    <source>
        <dbReference type="ARBA" id="ARBA00022695"/>
    </source>
</evidence>
<dbReference type="Pfam" id="PF00078">
    <property type="entry name" value="RVT_1"/>
    <property type="match status" value="1"/>
</dbReference>
<dbReference type="InterPro" id="IPR041373">
    <property type="entry name" value="RT_RNaseH"/>
</dbReference>
<sequence>IDTGATRNFLSQNALERLKNETTVTQKVNEHVVLADGSKSLITSKIILEGIFDFYETPKKIEFYILPELPYDGLIGIQTMKELKCVVDFNNGRILAQNSLGKTEEDNPDKILANKVNLPFYSDPEFTSIIENFKSENPKIGCIETDPINIPLKDTIPVCKRPYTISLPRIQQTKDEIQKLLELNIIRESNSSYASPAFPIPKKNGKTRLVVDYKDLNAKTIKLGYPFPNMQYSLIDLKGAKYFSQVDLNMGYYQIPMAEESIHKTAFVTPFGHYEFLRMPFGLSNAPRIFQQVMTSKLQKFPFAKVFVDDILIFSKSYEEHKRHVIEVISHLHKEGISVNFDKSSFLKTEVNYLGKIIDKDGIRADLDSLIGISKFKTPKNKKDLTRLLGKLNWFRNHVPGLSSHLIDITAKLKNENKQFSWSQKDDEAVDNILKIIKSQIVLHHPDISKPFTLKTDASDEGLGATLYQDGKLIGVYSNKLQKSELNYTTTEKELLAIIKALKHFKSIILGSQIKVLTDHKNLTYITSCENNRAQRWKGLLDEFNVELEYIEGKENSEADMFSRCLVIKPPKIKHTMMKIFDLAKLSEEQVRIENYTALEKIEIENYKIAVNENRRIIIPSKIAKNIIKHIHIKLGHPGRSKLFYTLCKAIVTDHLQEKIKLITESCKQCQTEKNSSSIHGKLLGNINAQEPYQKIAIDLYGPISTRYFKGGEDNDKIMLMVIVDVYSRWTEIIPTSSISAKMMIKLLTKTWFSSYGIPKEIISDQGKQFIANEFKHFLRSQNIKHTLSSIYNPTGNSVVERVNQTIGNVLRCSKSTTLSKAIKLCKKQLNYTYHSTLGVSPFEIIHQYNPLNPLIPINIDSEIVKEKKTKRSMNDQQKKNSKRIEYTYMVMQDVLIKNPFPDKLDTRWEGPYKITKVEAEKNYVIVKVKENEQRINIKRVKPFKREEHVVN</sequence>
<evidence type="ECO:0000256" key="5">
    <source>
        <dbReference type="ARBA" id="ARBA00022722"/>
    </source>
</evidence>
<dbReference type="GO" id="GO:0005634">
    <property type="term" value="C:nucleus"/>
    <property type="evidence" value="ECO:0007669"/>
    <property type="project" value="UniProtKB-ARBA"/>
</dbReference>
<evidence type="ECO:0000256" key="1">
    <source>
        <dbReference type="ARBA" id="ARBA00012493"/>
    </source>
</evidence>
<dbReference type="GO" id="GO:0006508">
    <property type="term" value="P:proteolysis"/>
    <property type="evidence" value="ECO:0007669"/>
    <property type="project" value="UniProtKB-KW"/>
</dbReference>
<dbReference type="PANTHER" id="PTHR37984">
    <property type="entry name" value="PROTEIN CBG26694"/>
    <property type="match status" value="1"/>
</dbReference>
<dbReference type="CDD" id="cd01647">
    <property type="entry name" value="RT_LTR"/>
    <property type="match status" value="1"/>
</dbReference>
<name>A0A9P6KWZ4_9MICR</name>
<keyword evidence="8" id="KW-0695">RNA-directed DNA polymerase</keyword>
<dbReference type="GO" id="GO:0008233">
    <property type="term" value="F:peptidase activity"/>
    <property type="evidence" value="ECO:0007669"/>
    <property type="project" value="UniProtKB-KW"/>
</dbReference>
<dbReference type="Gene3D" id="3.10.10.10">
    <property type="entry name" value="HIV Type 1 Reverse Transcriptase, subunit A, domain 1"/>
    <property type="match status" value="1"/>
</dbReference>
<dbReference type="OrthoDB" id="2194544at2759"/>
<evidence type="ECO:0000259" key="10">
    <source>
        <dbReference type="PROSITE" id="PS50994"/>
    </source>
</evidence>